<protein>
    <recommendedName>
        <fullName evidence="1">BioF2-like acetyltransferase domain-containing protein</fullName>
    </recommendedName>
</protein>
<reference evidence="2" key="1">
    <citation type="journal article" date="2021" name="Front. Microbiol.">
        <title>Comprehensive Comparative Genomics and Phenotyping of Methylobacterium Species.</title>
        <authorList>
            <person name="Alessa O."/>
            <person name="Ogura Y."/>
            <person name="Fujitani Y."/>
            <person name="Takami H."/>
            <person name="Hayashi T."/>
            <person name="Sahin N."/>
            <person name="Tani A."/>
        </authorList>
    </citation>
    <scope>NUCLEOTIDE SEQUENCE</scope>
    <source>
        <strain evidence="2">DSM 23632</strain>
    </source>
</reference>
<dbReference type="Proteomes" id="UP001055057">
    <property type="component" value="Unassembled WGS sequence"/>
</dbReference>
<dbReference type="Pfam" id="PF13480">
    <property type="entry name" value="Acetyltransf_6"/>
    <property type="match status" value="1"/>
</dbReference>
<reference evidence="2" key="2">
    <citation type="submission" date="2021-08" db="EMBL/GenBank/DDBJ databases">
        <authorList>
            <person name="Tani A."/>
            <person name="Ola A."/>
            <person name="Ogura Y."/>
            <person name="Katsura K."/>
            <person name="Hayashi T."/>
        </authorList>
    </citation>
    <scope>NUCLEOTIDE SEQUENCE</scope>
    <source>
        <strain evidence="2">DSM 23632</strain>
    </source>
</reference>
<evidence type="ECO:0000259" key="1">
    <source>
        <dbReference type="Pfam" id="PF13480"/>
    </source>
</evidence>
<keyword evidence="3" id="KW-1185">Reference proteome</keyword>
<accession>A0ABQ4U365</accession>
<evidence type="ECO:0000313" key="3">
    <source>
        <dbReference type="Proteomes" id="UP001055057"/>
    </source>
</evidence>
<dbReference type="InterPro" id="IPR016181">
    <property type="entry name" value="Acyl_CoA_acyltransferase"/>
</dbReference>
<dbReference type="EMBL" id="BPRB01000227">
    <property type="protein sequence ID" value="GJE61592.1"/>
    <property type="molecule type" value="Genomic_DNA"/>
</dbReference>
<comment type="caution">
    <text evidence="2">The sequence shown here is derived from an EMBL/GenBank/DDBJ whole genome shotgun (WGS) entry which is preliminary data.</text>
</comment>
<evidence type="ECO:0000313" key="2">
    <source>
        <dbReference type="EMBL" id="GJE61592.1"/>
    </source>
</evidence>
<organism evidence="2 3">
    <name type="scientific">Methylobacterium trifolii</name>
    <dbReference type="NCBI Taxonomy" id="1003092"/>
    <lineage>
        <taxon>Bacteria</taxon>
        <taxon>Pseudomonadati</taxon>
        <taxon>Pseudomonadota</taxon>
        <taxon>Alphaproteobacteria</taxon>
        <taxon>Hyphomicrobiales</taxon>
        <taxon>Methylobacteriaceae</taxon>
        <taxon>Methylobacterium</taxon>
    </lineage>
</organism>
<dbReference type="RefSeq" id="WP_238184152.1">
    <property type="nucleotide sequence ID" value="NZ_BPRB01000227.1"/>
</dbReference>
<dbReference type="SUPFAM" id="SSF55729">
    <property type="entry name" value="Acyl-CoA N-acyltransferases (Nat)"/>
    <property type="match status" value="1"/>
</dbReference>
<feature type="domain" description="BioF2-like acetyltransferase" evidence="1">
    <location>
        <begin position="182"/>
        <end position="314"/>
    </location>
</feature>
<sequence>MIAARRNADPRTGICGFSQIDPGAWDDLFSRARAPHPHYGRHVLGAHRAAGLLPDDLAFVVVRDGARLDALLPFRSRRDLSGLGAHVARPFLSPFVTATAPLVADGPDLAGTLDALVAGLGAASGSGAWRWPLLPVESPAGAGMLAAMRAAGWQHATVADFARPVLDRRESYEAFLSGHPHRSRLKDLRRRARRLAEGGVLGFETAAGGPRLTALVEAFLDLERAGWKGEAGSAMACRPQTVALARALFAETDGPVGARADALTLDGRPVAISLALTGNGTATLLKTAFDEGLRTHAPGLLLEAEIVRACHETAFADRLDSATLAGSVLEGLYRERETIAEVVALPPGAGALSLDRRIRLAHFEHRARETARRALKRR</sequence>
<proteinExistence type="predicted"/>
<gene>
    <name evidence="2" type="ORF">MPOCJGCO_3714</name>
</gene>
<name>A0ABQ4U365_9HYPH</name>
<dbReference type="InterPro" id="IPR038740">
    <property type="entry name" value="BioF2-like_GNAT_dom"/>
</dbReference>